<dbReference type="AlphaFoldDB" id="A0A8S0VXV2"/>
<reference evidence="1 2" key="1">
    <citation type="submission" date="2020-01" db="EMBL/GenBank/DDBJ databases">
        <authorList>
            <person name="Gupta K D."/>
        </authorList>
    </citation>
    <scope>NUCLEOTIDE SEQUENCE [LARGE SCALE GENOMIC DNA]</scope>
</reference>
<dbReference type="SUPFAM" id="SSF52949">
    <property type="entry name" value="Macro domain-like"/>
    <property type="match status" value="1"/>
</dbReference>
<evidence type="ECO:0000313" key="2">
    <source>
        <dbReference type="Proteomes" id="UP000467700"/>
    </source>
</evidence>
<gene>
    <name evidence="1" type="ORF">AAE3_LOCUS8659</name>
</gene>
<evidence type="ECO:0008006" key="3">
    <source>
        <dbReference type="Google" id="ProtNLM"/>
    </source>
</evidence>
<name>A0A8S0VXV2_CYCAE</name>
<dbReference type="EMBL" id="CACVBS010000054">
    <property type="protein sequence ID" value="CAA7266344.1"/>
    <property type="molecule type" value="Genomic_DNA"/>
</dbReference>
<accession>A0A8S0VXV2</accession>
<dbReference type="Gene3D" id="3.40.220.10">
    <property type="entry name" value="Leucine Aminopeptidase, subunit E, domain 1"/>
    <property type="match status" value="1"/>
</dbReference>
<organism evidence="1 2">
    <name type="scientific">Cyclocybe aegerita</name>
    <name type="common">Black poplar mushroom</name>
    <name type="synonym">Agrocybe aegerita</name>
    <dbReference type="NCBI Taxonomy" id="1973307"/>
    <lineage>
        <taxon>Eukaryota</taxon>
        <taxon>Fungi</taxon>
        <taxon>Dikarya</taxon>
        <taxon>Basidiomycota</taxon>
        <taxon>Agaricomycotina</taxon>
        <taxon>Agaricomycetes</taxon>
        <taxon>Agaricomycetidae</taxon>
        <taxon>Agaricales</taxon>
        <taxon>Agaricineae</taxon>
        <taxon>Bolbitiaceae</taxon>
        <taxon>Cyclocybe</taxon>
    </lineage>
</organism>
<sequence length="263" mass="29297">MCAQHATPTQPHSIFKKPKQLDSMGLPKFILLDMSGPLVKAWEKAFKEHNLIARGNFEFVNSLLHNLPENKKQFDCIVSPANSYGRLDGSFDWYISETLAPPDDFAAVTRITQQVLYARWKGFAPPGTCTLIPLKDTTCFPNKHSCKFIALCPTMRIPESVTWDREIVYNCVWALLSEITAHNDRVSAAAGGQEGEDCDTIQIVLMSGLATGVGNVSAEKCAQQMALAFKDFYDALEHPDKWSTLEWGTAIEIAEARDKTHAM</sequence>
<keyword evidence="2" id="KW-1185">Reference proteome</keyword>
<evidence type="ECO:0000313" key="1">
    <source>
        <dbReference type="EMBL" id="CAA7266344.1"/>
    </source>
</evidence>
<comment type="caution">
    <text evidence="1">The sequence shown here is derived from an EMBL/GenBank/DDBJ whole genome shotgun (WGS) entry which is preliminary data.</text>
</comment>
<proteinExistence type="predicted"/>
<dbReference type="OrthoDB" id="6082470at2759"/>
<dbReference type="InterPro" id="IPR043472">
    <property type="entry name" value="Macro_dom-like"/>
</dbReference>
<protein>
    <recommendedName>
        <fullName evidence="3">Macro domain-like protein</fullName>
    </recommendedName>
</protein>
<dbReference type="Proteomes" id="UP000467700">
    <property type="component" value="Unassembled WGS sequence"/>
</dbReference>